<evidence type="ECO:0000313" key="2">
    <source>
        <dbReference type="EMBL" id="KAF0313382.1"/>
    </source>
</evidence>
<dbReference type="OrthoDB" id="408631at2759"/>
<organism evidence="2 3">
    <name type="scientific">Amphibalanus amphitrite</name>
    <name type="common">Striped barnacle</name>
    <name type="synonym">Balanus amphitrite</name>
    <dbReference type="NCBI Taxonomy" id="1232801"/>
    <lineage>
        <taxon>Eukaryota</taxon>
        <taxon>Metazoa</taxon>
        <taxon>Ecdysozoa</taxon>
        <taxon>Arthropoda</taxon>
        <taxon>Crustacea</taxon>
        <taxon>Multicrustacea</taxon>
        <taxon>Cirripedia</taxon>
        <taxon>Thoracica</taxon>
        <taxon>Thoracicalcarea</taxon>
        <taxon>Balanomorpha</taxon>
        <taxon>Balanoidea</taxon>
        <taxon>Balanidae</taxon>
        <taxon>Amphibalaninae</taxon>
        <taxon>Amphibalanus</taxon>
    </lineage>
</organism>
<feature type="region of interest" description="Disordered" evidence="1">
    <location>
        <begin position="1"/>
        <end position="20"/>
    </location>
</feature>
<reference evidence="2 3" key="1">
    <citation type="submission" date="2019-07" db="EMBL/GenBank/DDBJ databases">
        <title>Draft genome assembly of a fouling barnacle, Amphibalanus amphitrite (Darwin, 1854): The first reference genome for Thecostraca.</title>
        <authorList>
            <person name="Kim W."/>
        </authorList>
    </citation>
    <scope>NUCLEOTIDE SEQUENCE [LARGE SCALE GENOMIC DNA]</scope>
    <source>
        <strain evidence="2">SNU_AA5</strain>
        <tissue evidence="2">Soma without cirri and trophi</tissue>
    </source>
</reference>
<sequence>MGQHSVGENQLPSGDREISAGLLVTRDQAPPEAAEPAAFTLSPQSSDTEPLRWFSALPPGALRDAQRQFRRAAEISCEVASLKSRLQAMMARLSDARKVEVEGTDTELKTVELTEAVEALAVK</sequence>
<comment type="caution">
    <text evidence="2">The sequence shown here is derived from an EMBL/GenBank/DDBJ whole genome shotgun (WGS) entry which is preliminary data.</text>
</comment>
<keyword evidence="3" id="KW-1185">Reference proteome</keyword>
<feature type="region of interest" description="Disordered" evidence="1">
    <location>
        <begin position="28"/>
        <end position="50"/>
    </location>
</feature>
<accession>A0A6A4XFQ4</accession>
<gene>
    <name evidence="2" type="ORF">FJT64_016093</name>
</gene>
<dbReference type="EMBL" id="VIIS01000096">
    <property type="protein sequence ID" value="KAF0313382.1"/>
    <property type="molecule type" value="Genomic_DNA"/>
</dbReference>
<evidence type="ECO:0000313" key="3">
    <source>
        <dbReference type="Proteomes" id="UP000440578"/>
    </source>
</evidence>
<evidence type="ECO:0000256" key="1">
    <source>
        <dbReference type="SAM" id="MobiDB-lite"/>
    </source>
</evidence>
<dbReference type="Proteomes" id="UP000440578">
    <property type="component" value="Unassembled WGS sequence"/>
</dbReference>
<protein>
    <submittedName>
        <fullName evidence="2">Uncharacterized protein</fullName>
    </submittedName>
</protein>
<proteinExistence type="predicted"/>
<feature type="compositionally biased region" description="Polar residues" evidence="1">
    <location>
        <begin position="1"/>
        <end position="12"/>
    </location>
</feature>
<name>A0A6A4XFQ4_AMPAM</name>
<dbReference type="AlphaFoldDB" id="A0A6A4XFQ4"/>